<dbReference type="Gene3D" id="6.10.140.2220">
    <property type="match status" value="1"/>
</dbReference>
<keyword evidence="1" id="KW-0479">Metal-binding</keyword>
<evidence type="ECO:0000313" key="6">
    <source>
        <dbReference type="Proteomes" id="UP001480595"/>
    </source>
</evidence>
<feature type="domain" description="MYND-type" evidence="4">
    <location>
        <begin position="17"/>
        <end position="53"/>
    </location>
</feature>
<gene>
    <name evidence="5" type="ORF">PG994_014813</name>
</gene>
<dbReference type="InterPro" id="IPR002893">
    <property type="entry name" value="Znf_MYND"/>
</dbReference>
<protein>
    <recommendedName>
        <fullName evidence="4">MYND-type domain-containing protein</fullName>
    </recommendedName>
</protein>
<dbReference type="Proteomes" id="UP001480595">
    <property type="component" value="Unassembled WGS sequence"/>
</dbReference>
<organism evidence="5 6">
    <name type="scientific">Apiospora phragmitis</name>
    <dbReference type="NCBI Taxonomy" id="2905665"/>
    <lineage>
        <taxon>Eukaryota</taxon>
        <taxon>Fungi</taxon>
        <taxon>Dikarya</taxon>
        <taxon>Ascomycota</taxon>
        <taxon>Pezizomycotina</taxon>
        <taxon>Sordariomycetes</taxon>
        <taxon>Xylariomycetidae</taxon>
        <taxon>Amphisphaeriales</taxon>
        <taxon>Apiosporaceae</taxon>
        <taxon>Apiospora</taxon>
    </lineage>
</organism>
<keyword evidence="6" id="KW-1185">Reference proteome</keyword>
<evidence type="ECO:0000256" key="1">
    <source>
        <dbReference type="ARBA" id="ARBA00022723"/>
    </source>
</evidence>
<sequence length="366" mass="41570">MNRMNLGLIFQACAQPDCHRHGNDLFKCGACLLVHYCGPEHQRRHRPTHKTSCTIVKQTRAAAAAAEAELRARPGDDLAPADVFAHGAGRFWGEFPATRPYMQSLHDRMTACLNIRTGEAVEAALATAREMLRLCRGDNLGVRSQVPVLYLRLGRDQEAFDFLKWYAVRGTAADYDWADMSRPFLDLRGEDALEDVSAPLKRVVDLSFLASMTLFKTRLMLDLVALAHYVEEKEKEKKAKGAEGGEAAERQKLSYEEKMEWVREEALGDILLARRDVVDRDDYAPLIKDVTEQVARAYQLTEHHNKHYWPALGHPEEYSHALPQAYTWGSKAEMILAFRQTWYAWAECTPALETVKQFGEWTNSSN</sequence>
<dbReference type="EMBL" id="JAQQWL010000016">
    <property type="protein sequence ID" value="KAK8038046.1"/>
    <property type="molecule type" value="Genomic_DNA"/>
</dbReference>
<dbReference type="RefSeq" id="XP_066707898.1">
    <property type="nucleotide sequence ID" value="XM_066866222.1"/>
</dbReference>
<dbReference type="GeneID" id="92099285"/>
<keyword evidence="2" id="KW-0863">Zinc-finger</keyword>
<comment type="caution">
    <text evidence="5">The sequence shown here is derived from an EMBL/GenBank/DDBJ whole genome shotgun (WGS) entry which is preliminary data.</text>
</comment>
<dbReference type="SUPFAM" id="SSF144232">
    <property type="entry name" value="HIT/MYND zinc finger-like"/>
    <property type="match status" value="1"/>
</dbReference>
<accession>A0ABR1SW25</accession>
<evidence type="ECO:0000313" key="5">
    <source>
        <dbReference type="EMBL" id="KAK8038046.1"/>
    </source>
</evidence>
<evidence type="ECO:0000256" key="3">
    <source>
        <dbReference type="ARBA" id="ARBA00022833"/>
    </source>
</evidence>
<dbReference type="Pfam" id="PF01753">
    <property type="entry name" value="zf-MYND"/>
    <property type="match status" value="1"/>
</dbReference>
<evidence type="ECO:0000256" key="2">
    <source>
        <dbReference type="ARBA" id="ARBA00022771"/>
    </source>
</evidence>
<reference evidence="5 6" key="1">
    <citation type="submission" date="2023-01" db="EMBL/GenBank/DDBJ databases">
        <title>Analysis of 21 Apiospora genomes using comparative genomics revels a genus with tremendous synthesis potential of carbohydrate active enzymes and secondary metabolites.</title>
        <authorList>
            <person name="Sorensen T."/>
        </authorList>
    </citation>
    <scope>NUCLEOTIDE SEQUENCE [LARGE SCALE GENOMIC DNA]</scope>
    <source>
        <strain evidence="5 6">CBS 135458</strain>
    </source>
</reference>
<proteinExistence type="predicted"/>
<keyword evidence="3" id="KW-0862">Zinc</keyword>
<name>A0ABR1SW25_9PEZI</name>
<evidence type="ECO:0000259" key="4">
    <source>
        <dbReference type="Pfam" id="PF01753"/>
    </source>
</evidence>